<gene>
    <name evidence="2" type="ORF">KB874_18685</name>
</gene>
<dbReference type="RefSeq" id="WP_212538075.1">
    <property type="nucleotide sequence ID" value="NZ_JAGTUU010000008.1"/>
</dbReference>
<dbReference type="GO" id="GO:0016787">
    <property type="term" value="F:hydrolase activity"/>
    <property type="evidence" value="ECO:0007669"/>
    <property type="project" value="UniProtKB-KW"/>
</dbReference>
<dbReference type="EMBL" id="JAGTUU010000008">
    <property type="protein sequence ID" value="MBS0126117.1"/>
    <property type="molecule type" value="Genomic_DNA"/>
</dbReference>
<keyword evidence="3" id="KW-1185">Reference proteome</keyword>
<organism evidence="2 3">
    <name type="scientific">Thetidibacter halocola</name>
    <dbReference type="NCBI Taxonomy" id="2827239"/>
    <lineage>
        <taxon>Bacteria</taxon>
        <taxon>Pseudomonadati</taxon>
        <taxon>Pseudomonadota</taxon>
        <taxon>Alphaproteobacteria</taxon>
        <taxon>Rhodobacterales</taxon>
        <taxon>Roseobacteraceae</taxon>
        <taxon>Thetidibacter</taxon>
    </lineage>
</organism>
<dbReference type="InterPro" id="IPR050266">
    <property type="entry name" value="AB_hydrolase_sf"/>
</dbReference>
<dbReference type="Gene3D" id="3.40.50.1820">
    <property type="entry name" value="alpha/beta hydrolase"/>
    <property type="match status" value="1"/>
</dbReference>
<protein>
    <submittedName>
        <fullName evidence="2">Alpha/beta fold hydrolase</fullName>
    </submittedName>
</protein>
<dbReference type="PRINTS" id="PR00111">
    <property type="entry name" value="ABHYDROLASE"/>
</dbReference>
<evidence type="ECO:0000313" key="3">
    <source>
        <dbReference type="Proteomes" id="UP000681356"/>
    </source>
</evidence>
<dbReference type="InterPro" id="IPR029058">
    <property type="entry name" value="AB_hydrolase_fold"/>
</dbReference>
<reference evidence="2" key="1">
    <citation type="submission" date="2021-04" db="EMBL/GenBank/DDBJ databases">
        <authorList>
            <person name="Yoon J."/>
        </authorList>
    </citation>
    <scope>NUCLEOTIDE SEQUENCE</scope>
    <source>
        <strain evidence="2">KMU-90</strain>
    </source>
</reference>
<dbReference type="PANTHER" id="PTHR43798">
    <property type="entry name" value="MONOACYLGLYCEROL LIPASE"/>
    <property type="match status" value="1"/>
</dbReference>
<evidence type="ECO:0000259" key="1">
    <source>
        <dbReference type="Pfam" id="PF12697"/>
    </source>
</evidence>
<sequence length="236" mass="25683">MLETVVFLPGLMCDARLFGPQIADLSRERGVLVAPTSEGERIEEIASGLLDAMPRRFALAGHGLGGAVAMEILRRAPERVSRLALLSTHPLAETPQQAAERDPRIIRARTGRLAEALAQDIPPHAVAESGWRGEIMALLKDMAQGLGPEAYVRQSRALQRRRDQQATLRRVAVPTLVLCGEADPVSPVKRHSFMADLIPGAVLRVLPGVGHYPSLEAPDETAQALRDWLAEPLVLR</sequence>
<feature type="domain" description="AB hydrolase-1" evidence="1">
    <location>
        <begin position="5"/>
        <end position="224"/>
    </location>
</feature>
<dbReference type="InterPro" id="IPR000073">
    <property type="entry name" value="AB_hydrolase_1"/>
</dbReference>
<name>A0A8J7WG09_9RHOB</name>
<keyword evidence="2" id="KW-0378">Hydrolase</keyword>
<dbReference type="SUPFAM" id="SSF53474">
    <property type="entry name" value="alpha/beta-Hydrolases"/>
    <property type="match status" value="1"/>
</dbReference>
<dbReference type="Pfam" id="PF12697">
    <property type="entry name" value="Abhydrolase_6"/>
    <property type="match status" value="1"/>
</dbReference>
<accession>A0A8J7WG09</accession>
<proteinExistence type="predicted"/>
<dbReference type="PANTHER" id="PTHR43798:SF29">
    <property type="entry name" value="AB HYDROLASE-1 DOMAIN-CONTAINING PROTEIN"/>
    <property type="match status" value="1"/>
</dbReference>
<dbReference type="Proteomes" id="UP000681356">
    <property type="component" value="Unassembled WGS sequence"/>
</dbReference>
<dbReference type="AlphaFoldDB" id="A0A8J7WG09"/>
<comment type="caution">
    <text evidence="2">The sequence shown here is derived from an EMBL/GenBank/DDBJ whole genome shotgun (WGS) entry which is preliminary data.</text>
</comment>
<evidence type="ECO:0000313" key="2">
    <source>
        <dbReference type="EMBL" id="MBS0126117.1"/>
    </source>
</evidence>